<dbReference type="EMBL" id="AEUD01000003">
    <property type="protein sequence ID" value="EGD56059.1"/>
    <property type="molecule type" value="Genomic_DNA"/>
</dbReference>
<keyword evidence="4" id="KW-1185">Reference proteome</keyword>
<keyword evidence="1" id="KW-0812">Transmembrane</keyword>
<evidence type="ECO:0000256" key="1">
    <source>
        <dbReference type="SAM" id="Phobius"/>
    </source>
</evidence>
<dbReference type="AlphaFoldDB" id="F1YG86"/>
<dbReference type="Proteomes" id="UP000035065">
    <property type="component" value="Unassembled WGS sequence"/>
</dbReference>
<dbReference type="eggNOG" id="COG1989">
    <property type="taxonomic scope" value="Bacteria"/>
</dbReference>
<dbReference type="InterPro" id="IPR000045">
    <property type="entry name" value="Prepilin_IV_endopep_pep"/>
</dbReference>
<gene>
    <name evidence="3" type="ORF">SCNU_04346</name>
</gene>
<organism evidence="3 4">
    <name type="scientific">Gordonia neofelifaecis NRRL B-59395</name>
    <dbReference type="NCBI Taxonomy" id="644548"/>
    <lineage>
        <taxon>Bacteria</taxon>
        <taxon>Bacillati</taxon>
        <taxon>Actinomycetota</taxon>
        <taxon>Actinomycetes</taxon>
        <taxon>Mycobacteriales</taxon>
        <taxon>Gordoniaceae</taxon>
        <taxon>Gordonia</taxon>
    </lineage>
</organism>
<dbReference type="GO" id="GO:0004190">
    <property type="term" value="F:aspartic-type endopeptidase activity"/>
    <property type="evidence" value="ECO:0007669"/>
    <property type="project" value="InterPro"/>
</dbReference>
<protein>
    <recommendedName>
        <fullName evidence="2">Prepilin type IV endopeptidase peptidase domain-containing protein</fullName>
    </recommendedName>
</protein>
<feature type="domain" description="Prepilin type IV endopeptidase peptidase" evidence="2">
    <location>
        <begin position="12"/>
        <end position="104"/>
    </location>
</feature>
<reference evidence="3 4" key="1">
    <citation type="journal article" date="2011" name="J. Bacteriol.">
        <title>Draft Genome Sequence of Gordonia neofelifaecis NRRL B-59395, a Cholesterol-Degrading Actinomycete.</title>
        <authorList>
            <person name="Ge F."/>
            <person name="Li W."/>
            <person name="Chen G."/>
            <person name="Liu Y."/>
            <person name="Zhang G."/>
            <person name="Yong B."/>
            <person name="Wang Q."/>
            <person name="Wang N."/>
            <person name="Huang Z."/>
            <person name="Li W."/>
            <person name="Wang J."/>
            <person name="Wu C."/>
            <person name="Xie Q."/>
            <person name="Liu G."/>
        </authorList>
    </citation>
    <scope>NUCLEOTIDE SEQUENCE [LARGE SCALE GENOMIC DNA]</scope>
    <source>
        <strain evidence="3 4">NRRL B-59395</strain>
    </source>
</reference>
<dbReference type="RefSeq" id="WP_009678136.1">
    <property type="nucleotide sequence ID" value="NZ_AEUD01000003.1"/>
</dbReference>
<keyword evidence="1" id="KW-0472">Membrane</keyword>
<name>F1YG86_9ACTN</name>
<comment type="caution">
    <text evidence="3">The sequence shown here is derived from an EMBL/GenBank/DDBJ whole genome shotgun (WGS) entry which is preliminary data.</text>
</comment>
<dbReference type="GO" id="GO:0016020">
    <property type="term" value="C:membrane"/>
    <property type="evidence" value="ECO:0007669"/>
    <property type="project" value="InterPro"/>
</dbReference>
<dbReference type="Pfam" id="PF01478">
    <property type="entry name" value="Peptidase_A24"/>
    <property type="match status" value="1"/>
</dbReference>
<accession>F1YG86</accession>
<dbReference type="Gene3D" id="1.20.120.1220">
    <property type="match status" value="1"/>
</dbReference>
<feature type="transmembrane region" description="Helical" evidence="1">
    <location>
        <begin position="89"/>
        <end position="109"/>
    </location>
</feature>
<evidence type="ECO:0000313" key="4">
    <source>
        <dbReference type="Proteomes" id="UP000035065"/>
    </source>
</evidence>
<evidence type="ECO:0000259" key="2">
    <source>
        <dbReference type="Pfam" id="PF01478"/>
    </source>
</evidence>
<evidence type="ECO:0000313" key="3">
    <source>
        <dbReference type="EMBL" id="EGD56059.1"/>
    </source>
</evidence>
<dbReference type="STRING" id="644548.SCNU_04346"/>
<proteinExistence type="predicted"/>
<keyword evidence="1" id="KW-1133">Transmembrane helix</keyword>
<sequence>MQWLPFMPWPAVSWLAIVAVVDARTGRIPNTLVIPAVVPAAGAALADTRVVLAVVTATAPYLIAFLARNCGGGDVKLAAPCGALVSDPASAAFLVAAAAVASLVACAVARRRTLPHGPALAAATALMTVLRYG</sequence>